<keyword evidence="3" id="KW-1185">Reference proteome</keyword>
<feature type="region of interest" description="Disordered" evidence="1">
    <location>
        <begin position="28"/>
        <end position="51"/>
    </location>
</feature>
<protein>
    <submittedName>
        <fullName evidence="2">Uncharacterized protein</fullName>
    </submittedName>
</protein>
<proteinExistence type="predicted"/>
<evidence type="ECO:0000313" key="3">
    <source>
        <dbReference type="Proteomes" id="UP000799291"/>
    </source>
</evidence>
<reference evidence="2" key="1">
    <citation type="journal article" date="2020" name="Stud. Mycol.">
        <title>101 Dothideomycetes genomes: a test case for predicting lifestyles and emergence of pathogens.</title>
        <authorList>
            <person name="Haridas S."/>
            <person name="Albert R."/>
            <person name="Binder M."/>
            <person name="Bloem J."/>
            <person name="Labutti K."/>
            <person name="Salamov A."/>
            <person name="Andreopoulos B."/>
            <person name="Baker S."/>
            <person name="Barry K."/>
            <person name="Bills G."/>
            <person name="Bluhm B."/>
            <person name="Cannon C."/>
            <person name="Castanera R."/>
            <person name="Culley D."/>
            <person name="Daum C."/>
            <person name="Ezra D."/>
            <person name="Gonzalez J."/>
            <person name="Henrissat B."/>
            <person name="Kuo A."/>
            <person name="Liang C."/>
            <person name="Lipzen A."/>
            <person name="Lutzoni F."/>
            <person name="Magnuson J."/>
            <person name="Mondo S."/>
            <person name="Nolan M."/>
            <person name="Ohm R."/>
            <person name="Pangilinan J."/>
            <person name="Park H.-J."/>
            <person name="Ramirez L."/>
            <person name="Alfaro M."/>
            <person name="Sun H."/>
            <person name="Tritt A."/>
            <person name="Yoshinaga Y."/>
            <person name="Zwiers L.-H."/>
            <person name="Turgeon B."/>
            <person name="Goodwin S."/>
            <person name="Spatafora J."/>
            <person name="Crous P."/>
            <person name="Grigoriev I."/>
        </authorList>
    </citation>
    <scope>NUCLEOTIDE SEQUENCE</scope>
    <source>
        <strain evidence="2">CBS 122367</strain>
    </source>
</reference>
<dbReference type="AlphaFoldDB" id="A0A6G1J912"/>
<dbReference type="EMBL" id="MU005576">
    <property type="protein sequence ID" value="KAF2686711.1"/>
    <property type="molecule type" value="Genomic_DNA"/>
</dbReference>
<accession>A0A6G1J912</accession>
<evidence type="ECO:0000256" key="1">
    <source>
        <dbReference type="SAM" id="MobiDB-lite"/>
    </source>
</evidence>
<organism evidence="2 3">
    <name type="scientific">Lentithecium fluviatile CBS 122367</name>
    <dbReference type="NCBI Taxonomy" id="1168545"/>
    <lineage>
        <taxon>Eukaryota</taxon>
        <taxon>Fungi</taxon>
        <taxon>Dikarya</taxon>
        <taxon>Ascomycota</taxon>
        <taxon>Pezizomycotina</taxon>
        <taxon>Dothideomycetes</taxon>
        <taxon>Pleosporomycetidae</taxon>
        <taxon>Pleosporales</taxon>
        <taxon>Massarineae</taxon>
        <taxon>Lentitheciaceae</taxon>
        <taxon>Lentithecium</taxon>
    </lineage>
</organism>
<sequence length="215" mass="23121">MNGQIPHVDRQRASAAVECNDGFQEGVVGWGERGGEEGGRRSRRRSSRLSTCLPSPARLPAYCCVRAARRGAAKQTSQQRWRRGDEAVRTVAVHFAPCLARVVPERDPSSSRGAPQSRLSRLPWDDDRSGCSSAAYLEIFRSVRPAPVRSVGCCPPATATFAPVRCCIANCGGSPRQHAHSLARLQAMGGGLQFSISDPLATCRNPAPLARRGSS</sequence>
<dbReference type="Proteomes" id="UP000799291">
    <property type="component" value="Unassembled WGS sequence"/>
</dbReference>
<name>A0A6G1J912_9PLEO</name>
<gene>
    <name evidence="2" type="ORF">K458DRAFT_485892</name>
</gene>
<evidence type="ECO:0000313" key="2">
    <source>
        <dbReference type="EMBL" id="KAF2686711.1"/>
    </source>
</evidence>